<dbReference type="PATRIC" id="fig|1838286.3.peg.503"/>
<keyword evidence="5" id="KW-0479">Metal-binding</keyword>
<evidence type="ECO:0000256" key="11">
    <source>
        <dbReference type="SAM" id="Phobius"/>
    </source>
</evidence>
<evidence type="ECO:0000256" key="8">
    <source>
        <dbReference type="ARBA" id="ARBA00022989"/>
    </source>
</evidence>
<evidence type="ECO:0000259" key="12">
    <source>
        <dbReference type="Pfam" id="PF01435"/>
    </source>
</evidence>
<comment type="cofactor">
    <cofactor evidence="1">
        <name>Zn(2+)</name>
        <dbReference type="ChEBI" id="CHEBI:29105"/>
    </cofactor>
</comment>
<name>A0A1D8ARE9_9BACT</name>
<dbReference type="STRING" id="1838286.Verru16b_00497"/>
<keyword evidence="3" id="KW-0645">Protease</keyword>
<keyword evidence="4 11" id="KW-0812">Transmembrane</keyword>
<dbReference type="InterPro" id="IPR050083">
    <property type="entry name" value="HtpX_protease"/>
</dbReference>
<keyword evidence="8 11" id="KW-1133">Transmembrane helix</keyword>
<evidence type="ECO:0000256" key="5">
    <source>
        <dbReference type="ARBA" id="ARBA00022723"/>
    </source>
</evidence>
<evidence type="ECO:0000256" key="1">
    <source>
        <dbReference type="ARBA" id="ARBA00001947"/>
    </source>
</evidence>
<evidence type="ECO:0000256" key="3">
    <source>
        <dbReference type="ARBA" id="ARBA00022670"/>
    </source>
</evidence>
<keyword evidence="10 11" id="KW-0472">Membrane</keyword>
<dbReference type="GO" id="GO:0006508">
    <property type="term" value="P:proteolysis"/>
    <property type="evidence" value="ECO:0007669"/>
    <property type="project" value="UniProtKB-KW"/>
</dbReference>
<feature type="transmembrane region" description="Helical" evidence="11">
    <location>
        <begin position="201"/>
        <end position="223"/>
    </location>
</feature>
<evidence type="ECO:0000256" key="9">
    <source>
        <dbReference type="ARBA" id="ARBA00023049"/>
    </source>
</evidence>
<dbReference type="PANTHER" id="PTHR43221:SF2">
    <property type="entry name" value="PROTEASE HTPX HOMOLOG"/>
    <property type="match status" value="1"/>
</dbReference>
<keyword evidence="2" id="KW-1003">Cell membrane</keyword>
<dbReference type="Gene3D" id="3.30.2010.10">
    <property type="entry name" value="Metalloproteases ('zincins'), catalytic domain"/>
    <property type="match status" value="1"/>
</dbReference>
<dbReference type="KEGG" id="obg:Verru16b_00497"/>
<protein>
    <recommendedName>
        <fullName evidence="12">Peptidase M48 domain-containing protein</fullName>
    </recommendedName>
</protein>
<keyword evidence="7" id="KW-0862">Zinc</keyword>
<evidence type="ECO:0000256" key="4">
    <source>
        <dbReference type="ARBA" id="ARBA00022692"/>
    </source>
</evidence>
<proteinExistence type="predicted"/>
<dbReference type="InterPro" id="IPR001915">
    <property type="entry name" value="Peptidase_M48"/>
</dbReference>
<accession>A0A1D8ARE9</accession>
<dbReference type="OrthoDB" id="15218at2"/>
<reference evidence="13 14" key="1">
    <citation type="submission" date="2016-06" db="EMBL/GenBank/DDBJ databases">
        <title>Three novel species with peptidoglycan cell walls form the new genus Lacunisphaera gen. nov. in the family Opitutaceae of the verrucomicrobial subdivision 4.</title>
        <authorList>
            <person name="Rast P."/>
            <person name="Gloeckner I."/>
            <person name="Jogler M."/>
            <person name="Boedeker C."/>
            <person name="Jeske O."/>
            <person name="Wiegand S."/>
            <person name="Reinhardt R."/>
            <person name="Schumann P."/>
            <person name="Rohde M."/>
            <person name="Spring S."/>
            <person name="Gloeckner F.O."/>
            <person name="Jogler C."/>
        </authorList>
    </citation>
    <scope>NUCLEOTIDE SEQUENCE [LARGE SCALE GENOMIC DNA]</scope>
    <source>
        <strain evidence="13 14">IG16b</strain>
    </source>
</reference>
<evidence type="ECO:0000256" key="10">
    <source>
        <dbReference type="ARBA" id="ARBA00023136"/>
    </source>
</evidence>
<feature type="transmembrane region" description="Helical" evidence="11">
    <location>
        <begin position="72"/>
        <end position="94"/>
    </location>
</feature>
<dbReference type="GO" id="GO:0046872">
    <property type="term" value="F:metal ion binding"/>
    <property type="evidence" value="ECO:0007669"/>
    <property type="project" value="UniProtKB-KW"/>
</dbReference>
<feature type="transmembrane region" description="Helical" evidence="11">
    <location>
        <begin position="243"/>
        <end position="264"/>
    </location>
</feature>
<evidence type="ECO:0000256" key="6">
    <source>
        <dbReference type="ARBA" id="ARBA00022801"/>
    </source>
</evidence>
<keyword evidence="6" id="KW-0378">Hydrolase</keyword>
<dbReference type="GO" id="GO:0004222">
    <property type="term" value="F:metalloendopeptidase activity"/>
    <property type="evidence" value="ECO:0007669"/>
    <property type="project" value="InterPro"/>
</dbReference>
<evidence type="ECO:0000256" key="2">
    <source>
        <dbReference type="ARBA" id="ARBA00022475"/>
    </source>
</evidence>
<dbReference type="AlphaFoldDB" id="A0A1D8ARE9"/>
<evidence type="ECO:0000256" key="7">
    <source>
        <dbReference type="ARBA" id="ARBA00022833"/>
    </source>
</evidence>
<keyword evidence="9" id="KW-0482">Metalloprotease</keyword>
<dbReference type="CDD" id="cd07340">
    <property type="entry name" value="M48B_Htpx_like"/>
    <property type="match status" value="1"/>
</dbReference>
<dbReference type="Proteomes" id="UP000095228">
    <property type="component" value="Chromosome"/>
</dbReference>
<keyword evidence="14" id="KW-1185">Reference proteome</keyword>
<evidence type="ECO:0000313" key="14">
    <source>
        <dbReference type="Proteomes" id="UP000095228"/>
    </source>
</evidence>
<dbReference type="RefSeq" id="WP_069960805.1">
    <property type="nucleotide sequence ID" value="NZ_CP016094.1"/>
</dbReference>
<dbReference type="PANTHER" id="PTHR43221">
    <property type="entry name" value="PROTEASE HTPX"/>
    <property type="match status" value="1"/>
</dbReference>
<organism evidence="13 14">
    <name type="scientific">Lacunisphaera limnophila</name>
    <dbReference type="NCBI Taxonomy" id="1838286"/>
    <lineage>
        <taxon>Bacteria</taxon>
        <taxon>Pseudomonadati</taxon>
        <taxon>Verrucomicrobiota</taxon>
        <taxon>Opitutia</taxon>
        <taxon>Opitutales</taxon>
        <taxon>Opitutaceae</taxon>
        <taxon>Lacunisphaera</taxon>
    </lineage>
</organism>
<sequence>MDFFEAQDRARRRSKRLVLLFALALLGTIFASYAAALGVINLSGRAQAAQREYQRNGPAARWPTGGFPHPWWDLRLFLAVAGGTLGVVGVASLYKWSQMRHGGAAVAEMVGGRAVAPTSTDLRERRLLNVVEEMAIASGIPMPAVYILDDEPGLNAFAAGLTTADAAVAVTRGTLDKLTRDELQGVIAHEFSHILNGDMRLNVRITAIIFGILVIGLLGRGILSGLFRGRVRTGGGDKNKGGGLALLLAVGLALLIIGYIGYFFGRLIQAAVSRQREFLADASAVQFTRNPLGLGGALKKIGGYALGGTMLNNHAGEIGHFFIAQAFRSNFGGLWATHPPLDERIRAVEPGWDGQLFDPPAVVDIQRESFATAGFGGGTRYSAEETLQRIHEAPVELPPPAPTQRIAFQPAKAVADIGSLTDAHFRHAVLLLENIPARLRDAVRDPAAAQIVVYGLLLNGDKAARDTQQALVAQHAGPAAATQLAGYRSALSVLDPAARLPLLQLALPALRSLDAAGLDRFATVLDELVHADAQVTPFEYALQKMLLSQLRLAQAPSQSVQFDSFPAVAREIAVVLSALAHFSPTASAAAFAAGATQLPLLAGRLTLLEPAACGLEQVDAALDKLAVCSLPIKKRLVVAAAHVIGSDGTISAEEGELYRALAATLDLPMPHLGAAA</sequence>
<dbReference type="Pfam" id="PF01435">
    <property type="entry name" value="Peptidase_M48"/>
    <property type="match status" value="1"/>
</dbReference>
<feature type="domain" description="Peptidase M48" evidence="12">
    <location>
        <begin position="122"/>
        <end position="349"/>
    </location>
</feature>
<gene>
    <name evidence="13" type="ORF">Verru16b_00497</name>
</gene>
<dbReference type="EMBL" id="CP016094">
    <property type="protein sequence ID" value="AOS43452.1"/>
    <property type="molecule type" value="Genomic_DNA"/>
</dbReference>
<evidence type="ECO:0000313" key="13">
    <source>
        <dbReference type="EMBL" id="AOS43452.1"/>
    </source>
</evidence>